<sequence length="96" mass="11440">MSDIGWNERGDRECIEKYQAKVRRSPEERNERGGGDRFCGEWMEMKRHMQGQRRKKTDLNRIGVSVLPFSCTFSDSDENLRVIRRMQWTLAFDPAR</sequence>
<reference evidence="2" key="1">
    <citation type="journal article" date="2022" name="Mol. Ecol. Resour.">
        <title>The genomes of chicory, endive, great burdock and yacon provide insights into Asteraceae palaeo-polyploidization history and plant inulin production.</title>
        <authorList>
            <person name="Fan W."/>
            <person name="Wang S."/>
            <person name="Wang H."/>
            <person name="Wang A."/>
            <person name="Jiang F."/>
            <person name="Liu H."/>
            <person name="Zhao H."/>
            <person name="Xu D."/>
            <person name="Zhang Y."/>
        </authorList>
    </citation>
    <scope>NUCLEOTIDE SEQUENCE [LARGE SCALE GENOMIC DNA]</scope>
    <source>
        <strain evidence="2">cv. Niubang</strain>
    </source>
</reference>
<organism evidence="1 2">
    <name type="scientific">Arctium lappa</name>
    <name type="common">Greater burdock</name>
    <name type="synonym">Lappa major</name>
    <dbReference type="NCBI Taxonomy" id="4217"/>
    <lineage>
        <taxon>Eukaryota</taxon>
        <taxon>Viridiplantae</taxon>
        <taxon>Streptophyta</taxon>
        <taxon>Embryophyta</taxon>
        <taxon>Tracheophyta</taxon>
        <taxon>Spermatophyta</taxon>
        <taxon>Magnoliopsida</taxon>
        <taxon>eudicotyledons</taxon>
        <taxon>Gunneridae</taxon>
        <taxon>Pentapetalae</taxon>
        <taxon>asterids</taxon>
        <taxon>campanulids</taxon>
        <taxon>Asterales</taxon>
        <taxon>Asteraceae</taxon>
        <taxon>Carduoideae</taxon>
        <taxon>Cardueae</taxon>
        <taxon>Arctiinae</taxon>
        <taxon>Arctium</taxon>
    </lineage>
</organism>
<protein>
    <submittedName>
        <fullName evidence="1">Uncharacterized protein</fullName>
    </submittedName>
</protein>
<reference evidence="1 2" key="2">
    <citation type="journal article" date="2022" name="Mol. Ecol. Resour.">
        <title>The genomes of chicory, endive, great burdock and yacon provide insights into Asteraceae paleo-polyploidization history and plant inulin production.</title>
        <authorList>
            <person name="Fan W."/>
            <person name="Wang S."/>
            <person name="Wang H."/>
            <person name="Wang A."/>
            <person name="Jiang F."/>
            <person name="Liu H."/>
            <person name="Zhao H."/>
            <person name="Xu D."/>
            <person name="Zhang Y."/>
        </authorList>
    </citation>
    <scope>NUCLEOTIDE SEQUENCE [LARGE SCALE GENOMIC DNA]</scope>
    <source>
        <strain evidence="2">cv. Niubang</strain>
    </source>
</reference>
<keyword evidence="2" id="KW-1185">Reference proteome</keyword>
<accession>A0ACB8Y194</accession>
<evidence type="ECO:0000313" key="2">
    <source>
        <dbReference type="Proteomes" id="UP001055879"/>
    </source>
</evidence>
<name>A0ACB8Y194_ARCLA</name>
<proteinExistence type="predicted"/>
<dbReference type="Proteomes" id="UP001055879">
    <property type="component" value="Linkage Group LG14"/>
</dbReference>
<gene>
    <name evidence="1" type="ORF">L6452_37041</name>
</gene>
<comment type="caution">
    <text evidence="1">The sequence shown here is derived from an EMBL/GenBank/DDBJ whole genome shotgun (WGS) entry which is preliminary data.</text>
</comment>
<evidence type="ECO:0000313" key="1">
    <source>
        <dbReference type="EMBL" id="KAI3677771.1"/>
    </source>
</evidence>
<dbReference type="EMBL" id="CM042060">
    <property type="protein sequence ID" value="KAI3677771.1"/>
    <property type="molecule type" value="Genomic_DNA"/>
</dbReference>